<feature type="domain" description="Methyltransferase type 11" evidence="1">
    <location>
        <begin position="2"/>
        <end position="43"/>
    </location>
</feature>
<dbReference type="Gene3D" id="3.40.50.150">
    <property type="entry name" value="Vaccinia Virus protein VP39"/>
    <property type="match status" value="1"/>
</dbReference>
<dbReference type="CDD" id="cd02440">
    <property type="entry name" value="AdoMet_MTases"/>
    <property type="match status" value="1"/>
</dbReference>
<dbReference type="InterPro" id="IPR013216">
    <property type="entry name" value="Methyltransf_11"/>
</dbReference>
<dbReference type="OrthoDB" id="43862at2"/>
<proteinExistence type="predicted"/>
<dbReference type="Pfam" id="PF08241">
    <property type="entry name" value="Methyltransf_11"/>
    <property type="match status" value="1"/>
</dbReference>
<dbReference type="Proteomes" id="UP000199387">
    <property type="component" value="Unassembled WGS sequence"/>
</dbReference>
<reference evidence="2 3" key="1">
    <citation type="submission" date="2016-10" db="EMBL/GenBank/DDBJ databases">
        <authorList>
            <person name="de Groot N.N."/>
        </authorList>
    </citation>
    <scope>NUCLEOTIDE SEQUENCE [LARGE SCALE GENOMIC DNA]</scope>
    <source>
        <strain evidence="2 3">DSM 45514</strain>
    </source>
</reference>
<dbReference type="SUPFAM" id="SSF53335">
    <property type="entry name" value="S-adenosyl-L-methionine-dependent methyltransferases"/>
    <property type="match status" value="1"/>
</dbReference>
<dbReference type="InterPro" id="IPR029063">
    <property type="entry name" value="SAM-dependent_MTases_sf"/>
</dbReference>
<keyword evidence="2" id="KW-0808">Transferase</keyword>
<protein>
    <submittedName>
        <fullName evidence="2">Methyltransferase domain-containing protein</fullName>
    </submittedName>
</protein>
<evidence type="ECO:0000313" key="2">
    <source>
        <dbReference type="EMBL" id="SDC61684.1"/>
    </source>
</evidence>
<dbReference type="AlphaFoldDB" id="A0A1G6N2J6"/>
<keyword evidence="2" id="KW-0489">Methyltransferase</keyword>
<dbReference type="EMBL" id="FMZA01000011">
    <property type="protein sequence ID" value="SDC61684.1"/>
    <property type="molecule type" value="Genomic_DNA"/>
</dbReference>
<gene>
    <name evidence="2" type="ORF">SAMN04488112_11197</name>
</gene>
<accession>A0A1G6N2J6</accession>
<dbReference type="GO" id="GO:0008757">
    <property type="term" value="F:S-adenosylmethionine-dependent methyltransferase activity"/>
    <property type="evidence" value="ECO:0007669"/>
    <property type="project" value="InterPro"/>
</dbReference>
<name>A0A1G6N2J6_9BACL</name>
<keyword evidence="3" id="KW-1185">Reference proteome</keyword>
<sequence length="156" mass="18329">MLPFSDRRFDWVTCRIAAHHFPRPEQAFTEVHRVLKPRGSFILVDNTAPADADSEQVLNKVERLRDPSHQRVWSVPGWTRLLKTAGFTSIRHLRSWETPVQWKEWMDRAQTPEPPRRKALRLLLHSSESMQQALGFTPSEDDPILVLRKSMWICHK</sequence>
<organism evidence="2 3">
    <name type="scientific">Melghirimyces thermohalophilus</name>
    <dbReference type="NCBI Taxonomy" id="1236220"/>
    <lineage>
        <taxon>Bacteria</taxon>
        <taxon>Bacillati</taxon>
        <taxon>Bacillota</taxon>
        <taxon>Bacilli</taxon>
        <taxon>Bacillales</taxon>
        <taxon>Thermoactinomycetaceae</taxon>
        <taxon>Melghirimyces</taxon>
    </lineage>
</organism>
<dbReference type="GO" id="GO:0032259">
    <property type="term" value="P:methylation"/>
    <property type="evidence" value="ECO:0007669"/>
    <property type="project" value="UniProtKB-KW"/>
</dbReference>
<evidence type="ECO:0000313" key="3">
    <source>
        <dbReference type="Proteomes" id="UP000199387"/>
    </source>
</evidence>
<evidence type="ECO:0000259" key="1">
    <source>
        <dbReference type="Pfam" id="PF08241"/>
    </source>
</evidence>
<dbReference type="STRING" id="1236220.SAMN04488112_11197"/>